<reference evidence="4" key="1">
    <citation type="submission" date="2009-12" db="EMBL/GenBank/DDBJ databases">
        <title>Complete sequence of Treponema primitia strain ZAS-2.</title>
        <authorList>
            <person name="Tetu S.G."/>
            <person name="Matson E."/>
            <person name="Ren Q."/>
            <person name="Seshadri R."/>
            <person name="Elbourne L."/>
            <person name="Hassan K.A."/>
            <person name="Durkin A."/>
            <person name="Radune D."/>
            <person name="Mohamoud Y."/>
            <person name="Shay R."/>
            <person name="Jin S."/>
            <person name="Zhang X."/>
            <person name="Lucey K."/>
            <person name="Ballor N.R."/>
            <person name="Ottesen E."/>
            <person name="Rosenthal R."/>
            <person name="Allen A."/>
            <person name="Leadbetter J.R."/>
            <person name="Paulsen I.T."/>
        </authorList>
    </citation>
    <scope>NUCLEOTIDE SEQUENCE [LARGE SCALE GENOMIC DNA]</scope>
    <source>
        <strain evidence="4">ATCC BAA-887 / DSM 12427 / ZAS-2</strain>
    </source>
</reference>
<dbReference type="PANTHER" id="PTHR32182:SF0">
    <property type="entry name" value="DNA REPLICATION AND REPAIR PROTEIN RECF"/>
    <property type="match status" value="1"/>
</dbReference>
<dbReference type="STRING" id="545694.TREPR_3116"/>
<evidence type="ECO:0000256" key="1">
    <source>
        <dbReference type="SAM" id="Coils"/>
    </source>
</evidence>
<reference evidence="2" key="3">
    <citation type="journal article" date="2010" name="Environ. Microbiol.">
        <title>Selenium controls transcription of paralogous formate dehydrogenase genes in the termite gut acetogen, Treponema primitia.</title>
        <authorList>
            <person name="Matson E.G."/>
            <person name="Zhang X."/>
            <person name="Leadbetter J.R."/>
        </authorList>
    </citation>
    <scope>NUCLEOTIDE SEQUENCE</scope>
    <source>
        <strain evidence="2">ZAS-2</strain>
    </source>
</reference>
<organism evidence="2">
    <name type="scientific">Treponema primitia (strain ATCC BAA-887 / DSM 12427 / ZAS-2)</name>
    <dbReference type="NCBI Taxonomy" id="545694"/>
    <lineage>
        <taxon>Bacteria</taxon>
        <taxon>Pseudomonadati</taxon>
        <taxon>Spirochaetota</taxon>
        <taxon>Spirochaetia</taxon>
        <taxon>Spirochaetales</taxon>
        <taxon>Treponemataceae</taxon>
        <taxon>Treponema</taxon>
    </lineage>
</organism>
<dbReference type="EMBL" id="CP001843">
    <property type="protein sequence ID" value="AEF85676.1"/>
    <property type="molecule type" value="Genomic_DNA"/>
</dbReference>
<dbReference type="SUPFAM" id="SSF52540">
    <property type="entry name" value="P-loop containing nucleoside triphosphate hydrolases"/>
    <property type="match status" value="1"/>
</dbReference>
<dbReference type="HOGENOM" id="CLU_016006_0_0_12"/>
<reference evidence="3 4" key="4">
    <citation type="journal article" date="2011" name="ISME J.">
        <title>RNA-seq reveals cooperative metabolic interactions between two termite-gut spirochete species in co-culture.</title>
        <authorList>
            <person name="Rosenthal A.Z."/>
            <person name="Matson E.G."/>
            <person name="Eldar A."/>
            <person name="Leadbetter J.R."/>
        </authorList>
    </citation>
    <scope>NUCLEOTIDE SEQUENCE [LARGE SCALE GENOMIC DNA]</scope>
    <source>
        <strain evidence="4">ATCC BAA-887 / DSM 12427 / ZAS-2</strain>
        <strain evidence="3">ZAS-2</strain>
    </source>
</reference>
<feature type="coiled-coil region" evidence="1">
    <location>
        <begin position="238"/>
        <end position="265"/>
    </location>
</feature>
<evidence type="ECO:0000313" key="4">
    <source>
        <dbReference type="Proteomes" id="UP000009223"/>
    </source>
</evidence>
<reference evidence="3" key="2">
    <citation type="submission" date="2009-12" db="EMBL/GenBank/DDBJ databases">
        <authorList>
            <person name="Tetu S.G."/>
            <person name="Matson E."/>
            <person name="Ren Q."/>
            <person name="Seshadri R."/>
            <person name="Elbourne L."/>
            <person name="Hassan K.A."/>
            <person name="Durkin A."/>
            <person name="Radune D."/>
            <person name="Mohamoud Y."/>
            <person name="Shay R."/>
            <person name="Jin S."/>
            <person name="Zhang X."/>
            <person name="Lucey K."/>
            <person name="Ballor N.R."/>
            <person name="Ottesen E."/>
            <person name="Rosenthal R."/>
            <person name="Allen A."/>
            <person name="Leadbetter J.R."/>
            <person name="Paulsen I.T."/>
        </authorList>
    </citation>
    <scope>NUCLEOTIDE SEQUENCE</scope>
    <source>
        <strain evidence="3">ZAS-2</strain>
    </source>
</reference>
<dbReference type="RefSeq" id="WP_015707144.1">
    <property type="nucleotide sequence ID" value="NC_015578.1"/>
</dbReference>
<dbReference type="GO" id="GO:0000731">
    <property type="term" value="P:DNA synthesis involved in DNA repair"/>
    <property type="evidence" value="ECO:0007669"/>
    <property type="project" value="TreeGrafter"/>
</dbReference>
<dbReference type="PANTHER" id="PTHR32182">
    <property type="entry name" value="DNA REPLICATION AND REPAIR PROTEIN RECF"/>
    <property type="match status" value="1"/>
</dbReference>
<keyword evidence="1" id="KW-0175">Coiled coil</keyword>
<dbReference type="KEGG" id="tpi:TREPR_3116"/>
<evidence type="ECO:0000313" key="2">
    <source>
        <dbReference type="EMBL" id="ADJ19583.1"/>
    </source>
</evidence>
<dbReference type="InterPro" id="IPR027417">
    <property type="entry name" value="P-loop_NTPase"/>
</dbReference>
<name>D8L139_TREPZ</name>
<dbReference type="GO" id="GO:0006302">
    <property type="term" value="P:double-strand break repair"/>
    <property type="evidence" value="ECO:0007669"/>
    <property type="project" value="TreeGrafter"/>
</dbReference>
<dbReference type="EMBL" id="FJ479768">
    <property type="protein sequence ID" value="ADJ19583.1"/>
    <property type="molecule type" value="Genomic_DNA"/>
</dbReference>
<dbReference type="Gene3D" id="3.40.50.300">
    <property type="entry name" value="P-loop containing nucleotide triphosphate hydrolases"/>
    <property type="match status" value="2"/>
</dbReference>
<protein>
    <submittedName>
        <fullName evidence="3">RecF/RecN/SMC N-terminal domain protein</fullName>
    </submittedName>
    <submittedName>
        <fullName evidence="2">SMC domain-containing protein</fullName>
    </submittedName>
</protein>
<accession>D8L139</accession>
<sequence length="887" mass="101598">MNEIAKRELLNWIRLLNIQSLSDMDIKLLNIIISNFDLLSSLGTASGQRAKKISELILKEKDTIPGILSINGEKDAAKIDSCERIYELEIGPFRGFTSQEHFIFDKKYTFLYGPNGSGKSSFCEGLEYALLGEISEAEAKRIPLDFYIQNVGRKISEVPIVYYIDSAGQKKNIIKNQERFRFAFIEKNRIDGFARISANTPNEQKNRIAALFGLDAFSDFVDGFTDNFQYLPTNTPKADLFKIEIEKNESEKQRLVENKKKFEEISTNVNTLIDEVGNKDIKNRDELYIFLNGTNGTGGKIEELQKQKAQQISEDIKTETIDNVSKKTIELHSDTSKLNTDIRCLYELSSDLNYKELYSAIVAIENIADSDKSICPACKTPITQTISNPFINARSEINKLKSLTELQSKIPNVAKSVERQIRELDKNIQEINEYLGVIDYDGFLSKLTEQTFTDIASIFLNLSIISNEITIVENESKKYPEIKSLIQKHNDLLNQKRKEKETSDSEIQKYHIFNNRLSELTANEKLVNDEIDRINLSLENFEKINEPMFKEIENENNQVMEYKKYINAYNNIISQLKKYRNGLPSLFAAGLSEKVRNYYNIINDHDSDFEKLENIILPSGSGEKIMIKFFSSTDSYDALHILSEGHIRVLGLSILLAKVISENIGFIIFDDIVNAIDDDHRSGIAELLMNNSDFKNRELIITCHGEMFIRILENKLGVKRTQKEVTQYYFYPTELNSVRGIKFSIGDSSHYLVQAQKHFEKNELKDVASKCRQAVESIAENLWKKIGKKMKSDLSVSMRSPNSKPDLSSLIDALKEKLKKIDNKSDIYNLFEKLKGQYMWNLLNKGTHEEDDLPEFELTDISNLLDLVKSIETNVISFDITTRIKTG</sequence>
<evidence type="ECO:0000313" key="3">
    <source>
        <dbReference type="EMBL" id="AEF85676.1"/>
    </source>
</evidence>
<dbReference type="AlphaFoldDB" id="D8L139"/>
<dbReference type="OrthoDB" id="378647at2"/>
<dbReference type="eggNOG" id="COG0419">
    <property type="taxonomic scope" value="Bacteria"/>
</dbReference>
<dbReference type="Proteomes" id="UP000009223">
    <property type="component" value="Chromosome"/>
</dbReference>
<proteinExistence type="predicted"/>
<keyword evidence="4" id="KW-1185">Reference proteome</keyword>
<gene>
    <name evidence="3" type="ordered locus">TREPR_3116</name>
</gene>